<name>A0A6B1DVA4_9CHLR</name>
<sequence length="127" mass="14815">MHMRRTFARRLRKLPEEVRKGYAPRLKRLRELLRELPAEGAAILMGWLEEAVAPEVPAPKAWRNLVQHFLERWNQMRIHGRAPDVPATTNRLEGRFGRLKPRVRRARGFPTRAGAHNFLHAVTRVCA</sequence>
<organism evidence="1">
    <name type="scientific">Caldilineaceae bacterium SB0662_bin_9</name>
    <dbReference type="NCBI Taxonomy" id="2605258"/>
    <lineage>
        <taxon>Bacteria</taxon>
        <taxon>Bacillati</taxon>
        <taxon>Chloroflexota</taxon>
        <taxon>Caldilineae</taxon>
        <taxon>Caldilineales</taxon>
        <taxon>Caldilineaceae</taxon>
    </lineage>
</organism>
<evidence type="ECO:0000313" key="1">
    <source>
        <dbReference type="EMBL" id="MYD91168.1"/>
    </source>
</evidence>
<proteinExistence type="predicted"/>
<evidence type="ECO:0008006" key="2">
    <source>
        <dbReference type="Google" id="ProtNLM"/>
    </source>
</evidence>
<accession>A0A6B1DVA4</accession>
<comment type="caution">
    <text evidence="1">The sequence shown here is derived from an EMBL/GenBank/DDBJ whole genome shotgun (WGS) entry which is preliminary data.</text>
</comment>
<gene>
    <name evidence="1" type="ORF">F4Y08_12660</name>
</gene>
<dbReference type="AlphaFoldDB" id="A0A6B1DVA4"/>
<reference evidence="1" key="1">
    <citation type="submission" date="2019-09" db="EMBL/GenBank/DDBJ databases">
        <title>Characterisation of the sponge microbiome using genome-centric metagenomics.</title>
        <authorList>
            <person name="Engelberts J.P."/>
            <person name="Robbins S.J."/>
            <person name="De Goeij J.M."/>
            <person name="Aranda M."/>
            <person name="Bell S.C."/>
            <person name="Webster N.S."/>
        </authorList>
    </citation>
    <scope>NUCLEOTIDE SEQUENCE</scope>
    <source>
        <strain evidence="1">SB0662_bin_9</strain>
    </source>
</reference>
<protein>
    <recommendedName>
        <fullName evidence="2">Transposase</fullName>
    </recommendedName>
</protein>
<dbReference type="EMBL" id="VXPY01000089">
    <property type="protein sequence ID" value="MYD91168.1"/>
    <property type="molecule type" value="Genomic_DNA"/>
</dbReference>